<protein>
    <submittedName>
        <fullName evidence="2">Uncharacterized protein</fullName>
    </submittedName>
</protein>
<evidence type="ECO:0000256" key="1">
    <source>
        <dbReference type="SAM" id="Phobius"/>
    </source>
</evidence>
<reference evidence="2" key="1">
    <citation type="submission" date="2018-02" db="EMBL/GenBank/DDBJ databases">
        <title>Rhizophora mucronata_Transcriptome.</title>
        <authorList>
            <person name="Meera S.P."/>
            <person name="Sreeshan A."/>
            <person name="Augustine A."/>
        </authorList>
    </citation>
    <scope>NUCLEOTIDE SEQUENCE</scope>
    <source>
        <tissue evidence="2">Leaf</tissue>
    </source>
</reference>
<accession>A0A2P2J0T7</accession>
<keyword evidence="1" id="KW-1133">Transmembrane helix</keyword>
<organism evidence="2">
    <name type="scientific">Rhizophora mucronata</name>
    <name type="common">Asiatic mangrove</name>
    <dbReference type="NCBI Taxonomy" id="61149"/>
    <lineage>
        <taxon>Eukaryota</taxon>
        <taxon>Viridiplantae</taxon>
        <taxon>Streptophyta</taxon>
        <taxon>Embryophyta</taxon>
        <taxon>Tracheophyta</taxon>
        <taxon>Spermatophyta</taxon>
        <taxon>Magnoliopsida</taxon>
        <taxon>eudicotyledons</taxon>
        <taxon>Gunneridae</taxon>
        <taxon>Pentapetalae</taxon>
        <taxon>rosids</taxon>
        <taxon>fabids</taxon>
        <taxon>Malpighiales</taxon>
        <taxon>Rhizophoraceae</taxon>
        <taxon>Rhizophora</taxon>
    </lineage>
</organism>
<dbReference type="AlphaFoldDB" id="A0A2P2J0T7"/>
<keyword evidence="1" id="KW-0812">Transmembrane</keyword>
<dbReference type="EMBL" id="GGEC01006611">
    <property type="protein sequence ID" value="MBW87094.1"/>
    <property type="molecule type" value="Transcribed_RNA"/>
</dbReference>
<sequence length="99" mass="11343">MILLISCFISEIIHIITVFFAGSWHFRNREVLEAIRLHKLLYTAAFSHLIAKLMIKFRTPNTTKSTTMPFGARGSPFHDPTLLGYGTKIYLRLGDTNFI</sequence>
<proteinExistence type="predicted"/>
<feature type="transmembrane region" description="Helical" evidence="1">
    <location>
        <begin position="7"/>
        <end position="25"/>
    </location>
</feature>
<keyword evidence="1" id="KW-0472">Membrane</keyword>
<name>A0A2P2J0T7_RHIMU</name>
<evidence type="ECO:0000313" key="2">
    <source>
        <dbReference type="EMBL" id="MBW87094.1"/>
    </source>
</evidence>